<evidence type="ECO:0000313" key="9">
    <source>
        <dbReference type="EMBL" id="MBO8485459.1"/>
    </source>
</evidence>
<reference evidence="9" key="1">
    <citation type="submission" date="2020-10" db="EMBL/GenBank/DDBJ databases">
        <authorList>
            <person name="Gilroy R."/>
        </authorList>
    </citation>
    <scope>NUCLEOTIDE SEQUENCE</scope>
    <source>
        <strain evidence="9">B2-16538</strain>
    </source>
</reference>
<dbReference type="PANTHER" id="PTHR22600:SF57">
    <property type="entry name" value="BETA-N-ACETYLHEXOSAMINIDASE"/>
    <property type="match status" value="1"/>
</dbReference>
<dbReference type="Pfam" id="PF07691">
    <property type="entry name" value="PA14"/>
    <property type="match status" value="1"/>
</dbReference>
<dbReference type="GO" id="GO:0005975">
    <property type="term" value="P:carbohydrate metabolic process"/>
    <property type="evidence" value="ECO:0007669"/>
    <property type="project" value="InterPro"/>
</dbReference>
<dbReference type="Pfam" id="PF13290">
    <property type="entry name" value="CHB_HEX_C_1"/>
    <property type="match status" value="1"/>
</dbReference>
<comment type="catalytic activity">
    <reaction evidence="1">
        <text>Hydrolysis of terminal non-reducing N-acetyl-D-hexosamine residues in N-acetyl-beta-D-hexosaminides.</text>
        <dbReference type="EC" id="3.2.1.52"/>
    </reaction>
</comment>
<dbReference type="InterPro" id="IPR011467">
    <property type="entry name" value="DUF1573"/>
</dbReference>
<dbReference type="InterPro" id="IPR059177">
    <property type="entry name" value="GH29D-like_dom"/>
</dbReference>
<gene>
    <name evidence="9" type="ORF">IAB78_03440</name>
</gene>
<dbReference type="Gene3D" id="3.20.20.80">
    <property type="entry name" value="Glycosidases"/>
    <property type="match status" value="1"/>
</dbReference>
<dbReference type="SUPFAM" id="SSF56988">
    <property type="entry name" value="Anthrax protective antigen"/>
    <property type="match status" value="1"/>
</dbReference>
<dbReference type="SUPFAM" id="SSF55545">
    <property type="entry name" value="beta-N-acetylhexosaminidase-like domain"/>
    <property type="match status" value="1"/>
</dbReference>
<accession>A0A9D9J522</accession>
<protein>
    <recommendedName>
        <fullName evidence="3">beta-N-acetylhexosaminidase</fullName>
        <ecNumber evidence="3">3.2.1.52</ecNumber>
    </recommendedName>
</protein>
<dbReference type="InterPro" id="IPR037524">
    <property type="entry name" value="PA14/GLEYA"/>
</dbReference>
<dbReference type="SMART" id="SM00758">
    <property type="entry name" value="PA14"/>
    <property type="match status" value="1"/>
</dbReference>
<dbReference type="Gene3D" id="3.30.379.10">
    <property type="entry name" value="Chitobiase/beta-hexosaminidase domain 2-like"/>
    <property type="match status" value="1"/>
</dbReference>
<dbReference type="Pfam" id="PF00728">
    <property type="entry name" value="Glyco_hydro_20"/>
    <property type="match status" value="1"/>
</dbReference>
<evidence type="ECO:0000256" key="4">
    <source>
        <dbReference type="ARBA" id="ARBA00022801"/>
    </source>
</evidence>
<name>A0A9D9J522_9BACT</name>
<evidence type="ECO:0000256" key="6">
    <source>
        <dbReference type="PIRSR" id="PIRSR625705-1"/>
    </source>
</evidence>
<feature type="signal peptide" evidence="7">
    <location>
        <begin position="1"/>
        <end position="18"/>
    </location>
</feature>
<comment type="similarity">
    <text evidence="2">Belongs to the glycosyl hydrolase 20 family.</text>
</comment>
<evidence type="ECO:0000256" key="5">
    <source>
        <dbReference type="ARBA" id="ARBA00023295"/>
    </source>
</evidence>
<dbReference type="InterPro" id="IPR029018">
    <property type="entry name" value="Hex-like_dom2"/>
</dbReference>
<evidence type="ECO:0000313" key="10">
    <source>
        <dbReference type="Proteomes" id="UP000823750"/>
    </source>
</evidence>
<dbReference type="GO" id="GO:0004563">
    <property type="term" value="F:beta-N-acetylhexosaminidase activity"/>
    <property type="evidence" value="ECO:0007669"/>
    <property type="project" value="UniProtKB-EC"/>
</dbReference>
<dbReference type="GO" id="GO:0030203">
    <property type="term" value="P:glycosaminoglycan metabolic process"/>
    <property type="evidence" value="ECO:0007669"/>
    <property type="project" value="TreeGrafter"/>
</dbReference>
<dbReference type="Pfam" id="PF07610">
    <property type="entry name" value="DUF1573"/>
    <property type="match status" value="1"/>
</dbReference>
<proteinExistence type="inferred from homology"/>
<dbReference type="Proteomes" id="UP000823750">
    <property type="component" value="Unassembled WGS sequence"/>
</dbReference>
<dbReference type="AlphaFoldDB" id="A0A9D9J522"/>
<evidence type="ECO:0000256" key="2">
    <source>
        <dbReference type="ARBA" id="ARBA00006285"/>
    </source>
</evidence>
<keyword evidence="5" id="KW-0326">Glycosidase</keyword>
<feature type="domain" description="PA14" evidence="8">
    <location>
        <begin position="852"/>
        <end position="986"/>
    </location>
</feature>
<dbReference type="InterPro" id="IPR015883">
    <property type="entry name" value="Glyco_hydro_20_cat"/>
</dbReference>
<evidence type="ECO:0000256" key="7">
    <source>
        <dbReference type="SAM" id="SignalP"/>
    </source>
</evidence>
<feature type="active site" description="Proton donor" evidence="6">
    <location>
        <position position="577"/>
    </location>
</feature>
<dbReference type="SUPFAM" id="SSF51445">
    <property type="entry name" value="(Trans)glycosidases"/>
    <property type="match status" value="1"/>
</dbReference>
<dbReference type="EC" id="3.2.1.52" evidence="3"/>
<dbReference type="InterPro" id="IPR015882">
    <property type="entry name" value="HEX_bac_N"/>
</dbReference>
<sequence>MNKLSITAFLLMATGFLAGMTLRAESTPRILKFDSPVIEVDTIHYDAGPVTVRFGCTSIADKDVQILDVHAQCGCTEAVFSKEMIPPGGRGYVDVTLDPKNLFAEQNRHLTVIATNGDYKKFNTITVHGYVDRGVTEEEIRYPFVLAPGLRSEVETVGMRLYERGESSVKEFTVYNSADTALALGWIRKSPAVRAEIPDTLWAGEKCRIRVTVNTLPVKAGRYEESLWLTVGTDTVRMPLKGAVKETCGPQGNTVLIPEPKEIYYGQQYFLLGPFPEISVSDSMLIPAAEYLDDAIATNDWLWKGSAGWSKAADNIKVFNGERPEKTDVTFSLVKGMGPEEYSLDILEDGITVSSGTCQGAIHAVSTLRQFMWESGHRLPAASVQDSPRYPWRGAMLDVARHFFDVDEIKMLLDRMALYKFNRLHLHLTDDQGWRVEIPSLPRLTSEGAWGSLNSKDSLCLRLADGLKDDKFMLPEDKMKDGMPGGYYTSEDIRTIVRYAAARGIEIIPEVDFPGHSLAVLKAYPELSCDGKGGAWGPVFTTPLCLGNSRTTDFCKEVFSEIFRLFPSEYIHIGGDEVDPSAWGKCPECRRLMASLGISSPKDLQAHFTRDMEKFCMDNGKTIIGWDEVSGDGLSSESMVMWWRNWVPQTLRASIAQGHEVVVSSSEYYYLSSEQDRNSLHKTYSYDPYEAGGNSPLVIGVQGHLWSEQAPTLESVGERIFPRLMAISETGWTAPGQKDYGHFEQRLPLHLKDLDKTGWKYRFSDVSGVFDSNVFTDAVTVDLDIPERATLHYTLDGSIPVLASPVYDGPLTVREDCTMKMRCYNSRGVAGELKTAVFRKTGYMPAAEVTGKTSDGLKVRWHDYKGETCREIESAPLKKTMVCSEIGIPAGVSGNIGLIFDGYIDIPEDGIYTFYTYSDDGSILEIDGVTVIDNDGGHPRKEKTGQAALEAGLHRLSIRYFDSNGGIFEAGFTDRAGRHTPIPAAMLRH</sequence>
<dbReference type="InterPro" id="IPR011658">
    <property type="entry name" value="PA14_dom"/>
</dbReference>
<dbReference type="Gene3D" id="3.90.182.10">
    <property type="entry name" value="Toxin - Anthrax Protective Antigen,domain 1"/>
    <property type="match status" value="1"/>
</dbReference>
<evidence type="ECO:0000259" key="8">
    <source>
        <dbReference type="PROSITE" id="PS51820"/>
    </source>
</evidence>
<evidence type="ECO:0000256" key="3">
    <source>
        <dbReference type="ARBA" id="ARBA00012663"/>
    </source>
</evidence>
<dbReference type="PANTHER" id="PTHR22600">
    <property type="entry name" value="BETA-HEXOSAMINIDASE"/>
    <property type="match status" value="1"/>
</dbReference>
<dbReference type="PROSITE" id="PS51820">
    <property type="entry name" value="PA14"/>
    <property type="match status" value="1"/>
</dbReference>
<dbReference type="CDD" id="cd06563">
    <property type="entry name" value="GH20_chitobiase-like"/>
    <property type="match status" value="1"/>
</dbReference>
<reference evidence="9" key="2">
    <citation type="journal article" date="2021" name="PeerJ">
        <title>Extensive microbial diversity within the chicken gut microbiome revealed by metagenomics and culture.</title>
        <authorList>
            <person name="Gilroy R."/>
            <person name="Ravi A."/>
            <person name="Getino M."/>
            <person name="Pursley I."/>
            <person name="Horton D.L."/>
            <person name="Alikhan N.F."/>
            <person name="Baker D."/>
            <person name="Gharbi K."/>
            <person name="Hall N."/>
            <person name="Watson M."/>
            <person name="Adriaenssens E.M."/>
            <person name="Foster-Nyarko E."/>
            <person name="Jarju S."/>
            <person name="Secka A."/>
            <person name="Antonio M."/>
            <person name="Oren A."/>
            <person name="Chaudhuri R.R."/>
            <person name="La Ragione R."/>
            <person name="Hildebrand F."/>
            <person name="Pallen M.J."/>
        </authorList>
    </citation>
    <scope>NUCLEOTIDE SEQUENCE</scope>
    <source>
        <strain evidence="9">B2-16538</strain>
    </source>
</reference>
<dbReference type="GO" id="GO:0016020">
    <property type="term" value="C:membrane"/>
    <property type="evidence" value="ECO:0007669"/>
    <property type="project" value="TreeGrafter"/>
</dbReference>
<evidence type="ECO:0000256" key="1">
    <source>
        <dbReference type="ARBA" id="ARBA00001231"/>
    </source>
</evidence>
<dbReference type="InterPro" id="IPR017853">
    <property type="entry name" value="GH"/>
</dbReference>
<dbReference type="InterPro" id="IPR025705">
    <property type="entry name" value="Beta_hexosaminidase_sua/sub"/>
</dbReference>
<organism evidence="9 10">
    <name type="scientific">Candidatus Cryptobacteroides excrementavium</name>
    <dbReference type="NCBI Taxonomy" id="2840759"/>
    <lineage>
        <taxon>Bacteria</taxon>
        <taxon>Pseudomonadati</taxon>
        <taxon>Bacteroidota</taxon>
        <taxon>Bacteroidia</taxon>
        <taxon>Bacteroidales</taxon>
        <taxon>Candidatus Cryptobacteroides</taxon>
    </lineage>
</organism>
<dbReference type="Pfam" id="PF02838">
    <property type="entry name" value="Glyco_hydro_20b"/>
    <property type="match status" value="1"/>
</dbReference>
<feature type="chain" id="PRO_5039118190" description="beta-N-acetylhexosaminidase" evidence="7">
    <location>
        <begin position="19"/>
        <end position="989"/>
    </location>
</feature>
<comment type="caution">
    <text evidence="9">The sequence shown here is derived from an EMBL/GenBank/DDBJ whole genome shotgun (WGS) entry which is preliminary data.</text>
</comment>
<keyword evidence="4" id="KW-0378">Hydrolase</keyword>
<dbReference type="EMBL" id="JADILX010000061">
    <property type="protein sequence ID" value="MBO8485459.1"/>
    <property type="molecule type" value="Genomic_DNA"/>
</dbReference>
<keyword evidence="7" id="KW-0732">Signal</keyword>
<dbReference type="PRINTS" id="PR00738">
    <property type="entry name" value="GLHYDRLASE20"/>
</dbReference>